<proteinExistence type="predicted"/>
<sequence length="322" mass="34423">MARSLGPSDGDCSRTTSDDEVARSIRNNDGVARNGTGTSTDGVGGHNSERVGDGRIKSFNNAGTKIGATISGRHICTGLRSILVSDDQVGQDRRAIIDRRSPSDGGVRSDAEGCDTRCGSRYLGTGLGHDLHRKSATRGCHCTDLEGVGHTVVEAGEAAPQHSCRHTRGRSGDFRVRRDRVSKNGILDGRLRSRPRDERPTVRSIRGGCRRRSIDRPDDHCGRGLGIKRSADDVDRSNHESIGGLRNKAGDRALVERVARGRDLIGAVERRISSRLDAIRLNGDTVIRGCLPGDGGLQRSGGDIGRANGCGNSAGNHDRRRG</sequence>
<name>A0A6J5YC09_9ZZZZ</name>
<evidence type="ECO:0000256" key="1">
    <source>
        <dbReference type="SAM" id="MobiDB-lite"/>
    </source>
</evidence>
<feature type="region of interest" description="Disordered" evidence="1">
    <location>
        <begin position="1"/>
        <end position="60"/>
    </location>
</feature>
<feature type="region of interest" description="Disordered" evidence="1">
    <location>
        <begin position="301"/>
        <end position="322"/>
    </location>
</feature>
<evidence type="ECO:0000313" key="2">
    <source>
        <dbReference type="EMBL" id="CAB4323423.1"/>
    </source>
</evidence>
<dbReference type="AlphaFoldDB" id="A0A6J5YC09"/>
<gene>
    <name evidence="2" type="ORF">UFOPK1392_01178</name>
</gene>
<protein>
    <submittedName>
        <fullName evidence="2">Unannotated protein</fullName>
    </submittedName>
</protein>
<reference evidence="2" key="1">
    <citation type="submission" date="2020-05" db="EMBL/GenBank/DDBJ databases">
        <authorList>
            <person name="Chiriac C."/>
            <person name="Salcher M."/>
            <person name="Ghai R."/>
            <person name="Kavagutti S V."/>
        </authorList>
    </citation>
    <scope>NUCLEOTIDE SEQUENCE</scope>
</reference>
<organism evidence="2">
    <name type="scientific">freshwater metagenome</name>
    <dbReference type="NCBI Taxonomy" id="449393"/>
    <lineage>
        <taxon>unclassified sequences</taxon>
        <taxon>metagenomes</taxon>
        <taxon>ecological metagenomes</taxon>
    </lineage>
</organism>
<dbReference type="EMBL" id="CAEMXZ010000043">
    <property type="protein sequence ID" value="CAB4323423.1"/>
    <property type="molecule type" value="Genomic_DNA"/>
</dbReference>
<accession>A0A6J5YC09</accession>
<feature type="compositionally biased region" description="Basic and acidic residues" evidence="1">
    <location>
        <begin position="47"/>
        <end position="56"/>
    </location>
</feature>